<sequence length="129" mass="13935">MNEICQTNCWPICSFSDISGILKCDPPPECNNASILPHVINGELPPIRFSGFKQGVLGTNEKPLIFGVSCRPASFPSTPIFPPLFITAAAAACCETIPILPILIHFHSNSSRILGKSGKKSRSIIEPIF</sequence>
<protein>
    <submittedName>
        <fullName evidence="1">Uncharacterized protein</fullName>
    </submittedName>
</protein>
<evidence type="ECO:0000313" key="2">
    <source>
        <dbReference type="Proteomes" id="UP000887458"/>
    </source>
</evidence>
<organism evidence="1 2">
    <name type="scientific">Dermatophagoides pteronyssinus</name>
    <name type="common">European house dust mite</name>
    <dbReference type="NCBI Taxonomy" id="6956"/>
    <lineage>
        <taxon>Eukaryota</taxon>
        <taxon>Metazoa</taxon>
        <taxon>Ecdysozoa</taxon>
        <taxon>Arthropoda</taxon>
        <taxon>Chelicerata</taxon>
        <taxon>Arachnida</taxon>
        <taxon>Acari</taxon>
        <taxon>Acariformes</taxon>
        <taxon>Sarcoptiformes</taxon>
        <taxon>Astigmata</taxon>
        <taxon>Psoroptidia</taxon>
        <taxon>Analgoidea</taxon>
        <taxon>Pyroglyphidae</taxon>
        <taxon>Dermatophagoidinae</taxon>
        <taxon>Dermatophagoides</taxon>
    </lineage>
</organism>
<proteinExistence type="predicted"/>
<name>A0ABQ8JIE6_DERPT</name>
<accession>A0ABQ8JIE6</accession>
<dbReference type="EMBL" id="NJHN03000036">
    <property type="protein sequence ID" value="KAH9422368.1"/>
    <property type="molecule type" value="Genomic_DNA"/>
</dbReference>
<keyword evidence="2" id="KW-1185">Reference proteome</keyword>
<reference evidence="1 2" key="2">
    <citation type="journal article" date="2022" name="Mol. Biol. Evol.">
        <title>Comparative Genomics Reveals Insights into the Divergent Evolution of Astigmatic Mites and Household Pest Adaptations.</title>
        <authorList>
            <person name="Xiong Q."/>
            <person name="Wan A.T."/>
            <person name="Liu X."/>
            <person name="Fung C.S."/>
            <person name="Xiao X."/>
            <person name="Malainual N."/>
            <person name="Hou J."/>
            <person name="Wang L."/>
            <person name="Wang M."/>
            <person name="Yang K.Y."/>
            <person name="Cui Y."/>
            <person name="Leung E.L."/>
            <person name="Nong W."/>
            <person name="Shin S.K."/>
            <person name="Au S.W."/>
            <person name="Jeong K.Y."/>
            <person name="Chew F.T."/>
            <person name="Hui J.H."/>
            <person name="Leung T.F."/>
            <person name="Tungtrongchitr A."/>
            <person name="Zhong N."/>
            <person name="Liu Z."/>
            <person name="Tsui S.K."/>
        </authorList>
    </citation>
    <scope>NUCLEOTIDE SEQUENCE [LARGE SCALE GENOMIC DNA]</scope>
    <source>
        <strain evidence="1">Derp</strain>
    </source>
</reference>
<evidence type="ECO:0000313" key="1">
    <source>
        <dbReference type="EMBL" id="KAH9422368.1"/>
    </source>
</evidence>
<dbReference type="Proteomes" id="UP000887458">
    <property type="component" value="Unassembled WGS sequence"/>
</dbReference>
<comment type="caution">
    <text evidence="1">The sequence shown here is derived from an EMBL/GenBank/DDBJ whole genome shotgun (WGS) entry which is preliminary data.</text>
</comment>
<gene>
    <name evidence="1" type="ORF">DERP_003043</name>
</gene>
<reference evidence="1 2" key="1">
    <citation type="journal article" date="2018" name="J. Allergy Clin. Immunol.">
        <title>High-quality assembly of Dermatophagoides pteronyssinus genome and transcriptome reveals a wide range of novel allergens.</title>
        <authorList>
            <person name="Liu X.Y."/>
            <person name="Yang K.Y."/>
            <person name="Wang M.Q."/>
            <person name="Kwok J.S."/>
            <person name="Zeng X."/>
            <person name="Yang Z."/>
            <person name="Xiao X.J."/>
            <person name="Lau C.P."/>
            <person name="Li Y."/>
            <person name="Huang Z.M."/>
            <person name="Ba J.G."/>
            <person name="Yim A.K."/>
            <person name="Ouyang C.Y."/>
            <person name="Ngai S.M."/>
            <person name="Chan T.F."/>
            <person name="Leung E.L."/>
            <person name="Liu L."/>
            <person name="Liu Z.G."/>
            <person name="Tsui S.K."/>
        </authorList>
    </citation>
    <scope>NUCLEOTIDE SEQUENCE [LARGE SCALE GENOMIC DNA]</scope>
    <source>
        <strain evidence="1">Derp</strain>
    </source>
</reference>